<dbReference type="Pfam" id="PF04149">
    <property type="entry name" value="DUF397"/>
    <property type="match status" value="1"/>
</dbReference>
<evidence type="ECO:0000313" key="4">
    <source>
        <dbReference type="Proteomes" id="UP001210169"/>
    </source>
</evidence>
<dbReference type="EMBL" id="CP114203">
    <property type="protein sequence ID" value="WAU06067.1"/>
    <property type="molecule type" value="Genomic_DNA"/>
</dbReference>
<evidence type="ECO:0000313" key="3">
    <source>
        <dbReference type="EMBL" id="WAU09968.1"/>
    </source>
</evidence>
<organism evidence="2 4">
    <name type="scientific">Streptomyces nigrescens</name>
    <dbReference type="NCBI Taxonomy" id="1920"/>
    <lineage>
        <taxon>Bacteria</taxon>
        <taxon>Bacillati</taxon>
        <taxon>Actinomycetota</taxon>
        <taxon>Actinomycetes</taxon>
        <taxon>Kitasatosporales</taxon>
        <taxon>Streptomycetaceae</taxon>
        <taxon>Streptomyces</taxon>
    </lineage>
</organism>
<dbReference type="RefSeq" id="WP_277411915.1">
    <property type="nucleotide sequence ID" value="NZ_CP114203.1"/>
</dbReference>
<accession>A0ABY7J7L9</accession>
<evidence type="ECO:0000313" key="2">
    <source>
        <dbReference type="EMBL" id="WAU06067.1"/>
    </source>
</evidence>
<dbReference type="Proteomes" id="UP001210169">
    <property type="component" value="Chromosome"/>
</dbReference>
<dbReference type="Proteomes" id="UP001210169">
    <property type="component" value="Plasmid phiDSM40276"/>
</dbReference>
<dbReference type="GeneID" id="301337386"/>
<dbReference type="InterPro" id="IPR007278">
    <property type="entry name" value="DUF397"/>
</dbReference>
<protein>
    <submittedName>
        <fullName evidence="2">DUF397 domain-containing protein</fullName>
    </submittedName>
</protein>
<gene>
    <name evidence="2" type="ORF">STRNI_004521</name>
    <name evidence="3" type="ORF">STRNI_008254</name>
</gene>
<feature type="domain" description="DUF397" evidence="1">
    <location>
        <begin position="6"/>
        <end position="57"/>
    </location>
</feature>
<dbReference type="EMBL" id="CP114204">
    <property type="protein sequence ID" value="WAU09968.1"/>
    <property type="molecule type" value="Genomic_DNA"/>
</dbReference>
<evidence type="ECO:0000259" key="1">
    <source>
        <dbReference type="Pfam" id="PF04149"/>
    </source>
</evidence>
<name>A0ABY7J7L9_STRNI</name>
<keyword evidence="4" id="KW-1185">Reference proteome</keyword>
<geneLocation type="plasmid" evidence="3 4">
    <name>phiDSM40276</name>
</geneLocation>
<keyword evidence="3" id="KW-0614">Plasmid</keyword>
<proteinExistence type="predicted"/>
<reference evidence="2 4" key="1">
    <citation type="submission" date="2022-12" db="EMBL/GenBank/DDBJ databases">
        <authorList>
            <person name="Ruckert C."/>
            <person name="Busche T."/>
            <person name="Kalinowski J."/>
            <person name="Wittmann C."/>
        </authorList>
    </citation>
    <scope>NUCLEOTIDE SEQUENCE [LARGE SCALE GENOMIC DNA]</scope>
    <source>
        <strain evidence="2 4">DSM 40276</strain>
        <plasmid evidence="3 4">phiDSM40276</plasmid>
    </source>
</reference>
<sequence length="66" mass="7127">MNSEIKWQKSSFSGGGGEQCLELAEVAGEILVRESDDPGVIVKTTQAKLRAFVLGAKNGEFDHLFS</sequence>